<comment type="catalytic activity">
    <reaction evidence="1">
        <text>ATP + protein L-histidine = ADP + protein N-phospho-L-histidine.</text>
        <dbReference type="EC" id="2.7.13.3"/>
    </reaction>
</comment>
<feature type="domain" description="Histidine kinase" evidence="9">
    <location>
        <begin position="354"/>
        <end position="575"/>
    </location>
</feature>
<dbReference type="CDD" id="cd00130">
    <property type="entry name" value="PAS"/>
    <property type="match status" value="1"/>
</dbReference>
<evidence type="ECO:0000256" key="5">
    <source>
        <dbReference type="ARBA" id="ARBA00022777"/>
    </source>
</evidence>
<dbReference type="SMART" id="SM00091">
    <property type="entry name" value="PAS"/>
    <property type="match status" value="1"/>
</dbReference>
<dbReference type="InterPro" id="IPR004358">
    <property type="entry name" value="Sig_transdc_His_kin-like_C"/>
</dbReference>
<dbReference type="Proteomes" id="UP000053370">
    <property type="component" value="Unassembled WGS sequence"/>
</dbReference>
<dbReference type="FunFam" id="3.30.565.10:FF:000006">
    <property type="entry name" value="Sensor histidine kinase WalK"/>
    <property type="match status" value="1"/>
</dbReference>
<name>A0A0S7BMD5_9CHLR</name>
<dbReference type="InterPro" id="IPR000014">
    <property type="entry name" value="PAS"/>
</dbReference>
<dbReference type="Gene3D" id="1.10.287.130">
    <property type="match status" value="1"/>
</dbReference>
<dbReference type="GO" id="GO:0005886">
    <property type="term" value="C:plasma membrane"/>
    <property type="evidence" value="ECO:0007669"/>
    <property type="project" value="TreeGrafter"/>
</dbReference>
<dbReference type="GO" id="GO:0016036">
    <property type="term" value="P:cellular response to phosphate starvation"/>
    <property type="evidence" value="ECO:0007669"/>
    <property type="project" value="TreeGrafter"/>
</dbReference>
<dbReference type="InterPro" id="IPR035965">
    <property type="entry name" value="PAS-like_dom_sf"/>
</dbReference>
<dbReference type="STRING" id="1678840.ATC1_131597"/>
<dbReference type="AlphaFoldDB" id="A0A0S7BMD5"/>
<evidence type="ECO:0000256" key="1">
    <source>
        <dbReference type="ARBA" id="ARBA00000085"/>
    </source>
</evidence>
<dbReference type="RefSeq" id="WP_062283156.1">
    <property type="nucleotide sequence ID" value="NZ_DF968181.1"/>
</dbReference>
<dbReference type="PANTHER" id="PTHR45453">
    <property type="entry name" value="PHOSPHATE REGULON SENSOR PROTEIN PHOR"/>
    <property type="match status" value="1"/>
</dbReference>
<dbReference type="OrthoDB" id="9813151at2"/>
<dbReference type="SMART" id="SM00387">
    <property type="entry name" value="HATPase_c"/>
    <property type="match status" value="1"/>
</dbReference>
<dbReference type="PANTHER" id="PTHR45453:SF1">
    <property type="entry name" value="PHOSPHATE REGULON SENSOR PROTEIN PHOR"/>
    <property type="match status" value="1"/>
</dbReference>
<keyword evidence="8" id="KW-1133">Transmembrane helix</keyword>
<feature type="transmembrane region" description="Helical" evidence="8">
    <location>
        <begin position="157"/>
        <end position="183"/>
    </location>
</feature>
<dbReference type="PROSITE" id="PS50109">
    <property type="entry name" value="HIS_KIN"/>
    <property type="match status" value="1"/>
</dbReference>
<dbReference type="InterPro" id="IPR003594">
    <property type="entry name" value="HATPase_dom"/>
</dbReference>
<dbReference type="Gene3D" id="3.30.450.20">
    <property type="entry name" value="PAS domain"/>
    <property type="match status" value="1"/>
</dbReference>
<evidence type="ECO:0000259" key="9">
    <source>
        <dbReference type="PROSITE" id="PS50109"/>
    </source>
</evidence>
<evidence type="ECO:0000256" key="2">
    <source>
        <dbReference type="ARBA" id="ARBA00012438"/>
    </source>
</evidence>
<keyword evidence="3" id="KW-0597">Phosphoprotein</keyword>
<dbReference type="SMART" id="SM00388">
    <property type="entry name" value="HisKA"/>
    <property type="match status" value="1"/>
</dbReference>
<dbReference type="InterPro" id="IPR013656">
    <property type="entry name" value="PAS_4"/>
</dbReference>
<protein>
    <recommendedName>
        <fullName evidence="2">histidine kinase</fullName>
        <ecNumber evidence="2">2.7.13.3</ecNumber>
    </recommendedName>
</protein>
<dbReference type="Gene3D" id="3.30.565.10">
    <property type="entry name" value="Histidine kinase-like ATPase, C-terminal domain"/>
    <property type="match status" value="1"/>
</dbReference>
<dbReference type="Pfam" id="PF02518">
    <property type="entry name" value="HATPase_c"/>
    <property type="match status" value="1"/>
</dbReference>
<dbReference type="InterPro" id="IPR005467">
    <property type="entry name" value="His_kinase_dom"/>
</dbReference>
<dbReference type="PROSITE" id="PS50112">
    <property type="entry name" value="PAS"/>
    <property type="match status" value="1"/>
</dbReference>
<dbReference type="InterPro" id="IPR036097">
    <property type="entry name" value="HisK_dim/P_sf"/>
</dbReference>
<dbReference type="InterPro" id="IPR003661">
    <property type="entry name" value="HisK_dim/P_dom"/>
</dbReference>
<dbReference type="PATRIC" id="fig|1678840.3.peg.3088"/>
<keyword evidence="6" id="KW-0902">Two-component regulatory system</keyword>
<evidence type="ECO:0000313" key="12">
    <source>
        <dbReference type="Proteomes" id="UP000053370"/>
    </source>
</evidence>
<evidence type="ECO:0000256" key="4">
    <source>
        <dbReference type="ARBA" id="ARBA00022679"/>
    </source>
</evidence>
<dbReference type="EMBL" id="DF968181">
    <property type="protein sequence ID" value="GAP41605.1"/>
    <property type="molecule type" value="Genomic_DNA"/>
</dbReference>
<dbReference type="CDD" id="cd00082">
    <property type="entry name" value="HisKA"/>
    <property type="match status" value="1"/>
</dbReference>
<dbReference type="GO" id="GO:0000155">
    <property type="term" value="F:phosphorelay sensor kinase activity"/>
    <property type="evidence" value="ECO:0007669"/>
    <property type="project" value="InterPro"/>
</dbReference>
<keyword evidence="12" id="KW-1185">Reference proteome</keyword>
<dbReference type="Pfam" id="PF00512">
    <property type="entry name" value="HisKA"/>
    <property type="match status" value="1"/>
</dbReference>
<dbReference type="EC" id="2.7.13.3" evidence="2"/>
<dbReference type="FunFam" id="1.10.287.130:FF:000001">
    <property type="entry name" value="Two-component sensor histidine kinase"/>
    <property type="match status" value="1"/>
</dbReference>
<reference evidence="11" key="1">
    <citation type="journal article" date="2015" name="Genome Announc.">
        <title>Draft Genome Sequence of Anaerolineae Strain TC1, a Novel Isolate from a Methanogenic Wastewater Treatment System.</title>
        <authorList>
            <person name="Matsuura N."/>
            <person name="Tourlousse D.M."/>
            <person name="Sun L."/>
            <person name="Toyonaga M."/>
            <person name="Kuroda K."/>
            <person name="Ohashi A."/>
            <person name="Cruz R."/>
            <person name="Yamaguchi T."/>
            <person name="Sekiguchi Y."/>
        </authorList>
    </citation>
    <scope>NUCLEOTIDE SEQUENCE [LARGE SCALE GENOMIC DNA]</scope>
    <source>
        <strain evidence="11">TC1</strain>
    </source>
</reference>
<dbReference type="InterPro" id="IPR050351">
    <property type="entry name" value="BphY/WalK/GraS-like"/>
</dbReference>
<gene>
    <name evidence="11" type="ORF">ATC1_131597</name>
</gene>
<dbReference type="NCBIfam" id="TIGR00229">
    <property type="entry name" value="sensory_box"/>
    <property type="match status" value="1"/>
</dbReference>
<keyword evidence="5 11" id="KW-0418">Kinase</keyword>
<feature type="domain" description="PAS" evidence="10">
    <location>
        <begin position="235"/>
        <end position="280"/>
    </location>
</feature>
<dbReference type="SUPFAM" id="SSF47384">
    <property type="entry name" value="Homodimeric domain of signal transducing histidine kinase"/>
    <property type="match status" value="1"/>
</dbReference>
<keyword evidence="8" id="KW-0812">Transmembrane</keyword>
<dbReference type="Pfam" id="PF08448">
    <property type="entry name" value="PAS_4"/>
    <property type="match status" value="1"/>
</dbReference>
<dbReference type="SUPFAM" id="SSF55785">
    <property type="entry name" value="PYP-like sensor domain (PAS domain)"/>
    <property type="match status" value="1"/>
</dbReference>
<proteinExistence type="predicted"/>
<dbReference type="PRINTS" id="PR00344">
    <property type="entry name" value="BCTRLSENSOR"/>
</dbReference>
<evidence type="ECO:0000256" key="8">
    <source>
        <dbReference type="SAM" id="Phobius"/>
    </source>
</evidence>
<evidence type="ECO:0000259" key="10">
    <source>
        <dbReference type="PROSITE" id="PS50112"/>
    </source>
</evidence>
<dbReference type="GO" id="GO:0004721">
    <property type="term" value="F:phosphoprotein phosphatase activity"/>
    <property type="evidence" value="ECO:0007669"/>
    <property type="project" value="TreeGrafter"/>
</dbReference>
<dbReference type="SUPFAM" id="SSF55874">
    <property type="entry name" value="ATPase domain of HSP90 chaperone/DNA topoisomerase II/histidine kinase"/>
    <property type="match status" value="1"/>
</dbReference>
<keyword evidence="7 8" id="KW-0472">Membrane</keyword>
<evidence type="ECO:0000256" key="3">
    <source>
        <dbReference type="ARBA" id="ARBA00022553"/>
    </source>
</evidence>
<evidence type="ECO:0000256" key="7">
    <source>
        <dbReference type="ARBA" id="ARBA00023136"/>
    </source>
</evidence>
<organism evidence="11">
    <name type="scientific">Flexilinea flocculi</name>
    <dbReference type="NCBI Taxonomy" id="1678840"/>
    <lineage>
        <taxon>Bacteria</taxon>
        <taxon>Bacillati</taxon>
        <taxon>Chloroflexota</taxon>
        <taxon>Anaerolineae</taxon>
        <taxon>Anaerolineales</taxon>
        <taxon>Anaerolineaceae</taxon>
        <taxon>Flexilinea</taxon>
    </lineage>
</organism>
<sequence length="575" mass="64500">MRRKILKNTFFLAMLTILITTALIGAVMYQQLYRQMRRTVENEASMIAAALDNLENPALSVPFLLNDISGRIEEKALNKNNSRITYVSNNGTVLYDNYENPERMENHADRLEIAAALEKGKGEAARFSETLGKRTFYCAIRLKDGSVIRVAETSVSVWYSVFSTVPYLILIGIIVLILAIILANRQTKRIIAPINNLNLDDPESNEIYDEILPLLKRISKQRSEIEAQITEIQKKQKEFDFIVANLREGFVLVNSHASIVSINQSALKILGVDRNDYIGKLIYTLNRSAAMQCVVSHALTGSSAEDVLEIENRYYQLLANPVHEDGKIIGIVLLILDITEKHEAEIRRKEFSANVSHELKTPLTAISGYAEILKNNLAKPEDIPYFCEKIFNESARMTALLNDIMILSKLDENQIETVMEPVDLLQIANDVKERLSVLGKEKHVQISIEQQGFPTTVTGVHRILDEMIFNLCENAVKYNKENGSVIIRITGTYQGSEEKCVKLCVIDTGIGIPKEDLDRVFERFYRVDKSRSRDTGGTGLGLSIVKHGALLHHAKVELSSIPGTGTTVCLSFPTT</sequence>
<keyword evidence="4" id="KW-0808">Transferase</keyword>
<accession>A0A0S7BMD5</accession>
<dbReference type="InterPro" id="IPR036890">
    <property type="entry name" value="HATPase_C_sf"/>
</dbReference>
<evidence type="ECO:0000313" key="11">
    <source>
        <dbReference type="EMBL" id="GAP41605.1"/>
    </source>
</evidence>
<evidence type="ECO:0000256" key="6">
    <source>
        <dbReference type="ARBA" id="ARBA00023012"/>
    </source>
</evidence>